<dbReference type="AlphaFoldDB" id="A0A8X7SCB2"/>
<dbReference type="EMBL" id="JAAMPC010000007">
    <property type="protein sequence ID" value="KAG2304688.1"/>
    <property type="molecule type" value="Genomic_DNA"/>
</dbReference>
<organism evidence="2 3">
    <name type="scientific">Brassica carinata</name>
    <name type="common">Ethiopian mustard</name>
    <name type="synonym">Abyssinian cabbage</name>
    <dbReference type="NCBI Taxonomy" id="52824"/>
    <lineage>
        <taxon>Eukaryota</taxon>
        <taxon>Viridiplantae</taxon>
        <taxon>Streptophyta</taxon>
        <taxon>Embryophyta</taxon>
        <taxon>Tracheophyta</taxon>
        <taxon>Spermatophyta</taxon>
        <taxon>Magnoliopsida</taxon>
        <taxon>eudicotyledons</taxon>
        <taxon>Gunneridae</taxon>
        <taxon>Pentapetalae</taxon>
        <taxon>rosids</taxon>
        <taxon>malvids</taxon>
        <taxon>Brassicales</taxon>
        <taxon>Brassicaceae</taxon>
        <taxon>Brassiceae</taxon>
        <taxon>Brassica</taxon>
    </lineage>
</organism>
<protein>
    <submittedName>
        <fullName evidence="2">Uncharacterized protein</fullName>
    </submittedName>
</protein>
<reference evidence="2 3" key="1">
    <citation type="submission" date="2020-02" db="EMBL/GenBank/DDBJ databases">
        <authorList>
            <person name="Ma Q."/>
            <person name="Huang Y."/>
            <person name="Song X."/>
            <person name="Pei D."/>
        </authorList>
    </citation>
    <scope>NUCLEOTIDE SEQUENCE [LARGE SCALE GENOMIC DNA]</scope>
    <source>
        <strain evidence="2">Sxm20200214</strain>
        <tissue evidence="2">Leaf</tissue>
    </source>
</reference>
<evidence type="ECO:0000313" key="2">
    <source>
        <dbReference type="EMBL" id="KAG2304688.1"/>
    </source>
</evidence>
<dbReference type="Proteomes" id="UP000886595">
    <property type="component" value="Unassembled WGS sequence"/>
</dbReference>
<evidence type="ECO:0000256" key="1">
    <source>
        <dbReference type="SAM" id="MobiDB-lite"/>
    </source>
</evidence>
<sequence>MVKKANQDGPRRSKRQMGLDVTPTVGKTLTKGQKKAGKVVAQGRLGKLAKEKASHKRQLPSSAQVRMPEKLHNEEPGDDLDEHTDAWRDAMEAFVDARGSCLPEAWLRDPYRDLSFFVLSALNLMGFVD</sequence>
<keyword evidence="3" id="KW-1185">Reference proteome</keyword>
<gene>
    <name evidence="2" type="ORF">Bca52824_033339</name>
</gene>
<evidence type="ECO:0000313" key="3">
    <source>
        <dbReference type="Proteomes" id="UP000886595"/>
    </source>
</evidence>
<feature type="region of interest" description="Disordered" evidence="1">
    <location>
        <begin position="1"/>
        <end position="82"/>
    </location>
</feature>
<feature type="compositionally biased region" description="Basic and acidic residues" evidence="1">
    <location>
        <begin position="1"/>
        <end position="11"/>
    </location>
</feature>
<name>A0A8X7SCB2_BRACI</name>
<comment type="caution">
    <text evidence="2">The sequence shown here is derived from an EMBL/GenBank/DDBJ whole genome shotgun (WGS) entry which is preliminary data.</text>
</comment>
<accession>A0A8X7SCB2</accession>
<proteinExistence type="predicted"/>